<proteinExistence type="predicted"/>
<gene>
    <name evidence="2" type="ORF">Y1Q_0000803</name>
</gene>
<comment type="caution">
    <text evidence="2">The sequence shown here is derived from an EMBL/GenBank/DDBJ whole genome shotgun (WGS) entry which is preliminary data.</text>
</comment>
<sequence length="72" mass="7800">MLLQLLCFVSPSPSSAVNWLLPPCRKMCSCCSGCHGTDETICYVQPVCFFTPLSFTAAHLSSLLKQISSTAK</sequence>
<dbReference type="Proteomes" id="UP000050525">
    <property type="component" value="Unassembled WGS sequence"/>
</dbReference>
<evidence type="ECO:0000313" key="3">
    <source>
        <dbReference type="Proteomes" id="UP000050525"/>
    </source>
</evidence>
<organism evidence="2 3">
    <name type="scientific">Alligator mississippiensis</name>
    <name type="common">American alligator</name>
    <dbReference type="NCBI Taxonomy" id="8496"/>
    <lineage>
        <taxon>Eukaryota</taxon>
        <taxon>Metazoa</taxon>
        <taxon>Chordata</taxon>
        <taxon>Craniata</taxon>
        <taxon>Vertebrata</taxon>
        <taxon>Euteleostomi</taxon>
        <taxon>Archelosauria</taxon>
        <taxon>Archosauria</taxon>
        <taxon>Crocodylia</taxon>
        <taxon>Alligatoridae</taxon>
        <taxon>Alligatorinae</taxon>
        <taxon>Alligator</taxon>
    </lineage>
</organism>
<evidence type="ECO:0000313" key="2">
    <source>
        <dbReference type="EMBL" id="KYO48998.1"/>
    </source>
</evidence>
<evidence type="ECO:0000256" key="1">
    <source>
        <dbReference type="SAM" id="SignalP"/>
    </source>
</evidence>
<feature type="signal peptide" evidence="1">
    <location>
        <begin position="1"/>
        <end position="16"/>
    </location>
</feature>
<protein>
    <recommendedName>
        <fullName evidence="4">Secreted protein</fullName>
    </recommendedName>
</protein>
<dbReference type="EMBL" id="AKHW03000146">
    <property type="protein sequence ID" value="KYO48998.1"/>
    <property type="molecule type" value="Genomic_DNA"/>
</dbReference>
<keyword evidence="3" id="KW-1185">Reference proteome</keyword>
<feature type="chain" id="PRO_5007587094" description="Secreted protein" evidence="1">
    <location>
        <begin position="17"/>
        <end position="72"/>
    </location>
</feature>
<accession>A0A151PIX8</accession>
<reference evidence="2 3" key="1">
    <citation type="journal article" date="2012" name="Genome Biol.">
        <title>Sequencing three crocodilian genomes to illuminate the evolution of archosaurs and amniotes.</title>
        <authorList>
            <person name="St John J.A."/>
            <person name="Braun E.L."/>
            <person name="Isberg S.R."/>
            <person name="Miles L.G."/>
            <person name="Chong A.Y."/>
            <person name="Gongora J."/>
            <person name="Dalzell P."/>
            <person name="Moran C."/>
            <person name="Bed'hom B."/>
            <person name="Abzhanov A."/>
            <person name="Burgess S.C."/>
            <person name="Cooksey A.M."/>
            <person name="Castoe T.A."/>
            <person name="Crawford N.G."/>
            <person name="Densmore L.D."/>
            <person name="Drew J.C."/>
            <person name="Edwards S.V."/>
            <person name="Faircloth B.C."/>
            <person name="Fujita M.K."/>
            <person name="Greenwold M.J."/>
            <person name="Hoffmann F.G."/>
            <person name="Howard J.M."/>
            <person name="Iguchi T."/>
            <person name="Janes D.E."/>
            <person name="Khan S.Y."/>
            <person name="Kohno S."/>
            <person name="de Koning A.J."/>
            <person name="Lance S.L."/>
            <person name="McCarthy F.M."/>
            <person name="McCormack J.E."/>
            <person name="Merchant M.E."/>
            <person name="Peterson D.G."/>
            <person name="Pollock D.D."/>
            <person name="Pourmand N."/>
            <person name="Raney B.J."/>
            <person name="Roessler K.A."/>
            <person name="Sanford J.R."/>
            <person name="Sawyer R.H."/>
            <person name="Schmidt C.J."/>
            <person name="Triplett E.W."/>
            <person name="Tuberville T.D."/>
            <person name="Venegas-Anaya M."/>
            <person name="Howard J.T."/>
            <person name="Jarvis E.D."/>
            <person name="Guillette L.J.Jr."/>
            <person name="Glenn T.C."/>
            <person name="Green R.E."/>
            <person name="Ray D.A."/>
        </authorList>
    </citation>
    <scope>NUCLEOTIDE SEQUENCE [LARGE SCALE GENOMIC DNA]</scope>
    <source>
        <strain evidence="2">KSC_2009_1</strain>
    </source>
</reference>
<evidence type="ECO:0008006" key="4">
    <source>
        <dbReference type="Google" id="ProtNLM"/>
    </source>
</evidence>
<dbReference type="AlphaFoldDB" id="A0A151PIX8"/>
<keyword evidence="1" id="KW-0732">Signal</keyword>
<name>A0A151PIX8_ALLMI</name>